<sequence>MKRVKKVVAFSAAVALFFVSMSCTQYTCPTYTKVDTEKSVEKTVDA</sequence>
<dbReference type="EMBL" id="JAPFQN010000013">
    <property type="protein sequence ID" value="MCX2745998.1"/>
    <property type="molecule type" value="Genomic_DNA"/>
</dbReference>
<keyword evidence="1" id="KW-0732">Signal</keyword>
<dbReference type="PROSITE" id="PS51257">
    <property type="entry name" value="PROKAR_LIPOPROTEIN"/>
    <property type="match status" value="1"/>
</dbReference>
<reference evidence="2 3" key="1">
    <citation type="submission" date="2022-11" db="EMBL/GenBank/DDBJ databases">
        <title>The characterization of three novel Bacteroidetes species and genomic analysis of their roles in tidal elemental geochemical cycles.</title>
        <authorList>
            <person name="Ma K."/>
        </authorList>
    </citation>
    <scope>NUCLEOTIDE SEQUENCE [LARGE SCALE GENOMIC DNA]</scope>
    <source>
        <strain evidence="2 3">M17</strain>
    </source>
</reference>
<name>A0ABT3RWH3_9BACT</name>
<evidence type="ECO:0000313" key="3">
    <source>
        <dbReference type="Proteomes" id="UP001209885"/>
    </source>
</evidence>
<keyword evidence="3" id="KW-1185">Reference proteome</keyword>
<dbReference type="Proteomes" id="UP001209885">
    <property type="component" value="Unassembled WGS sequence"/>
</dbReference>
<evidence type="ECO:0000256" key="1">
    <source>
        <dbReference type="SAM" id="SignalP"/>
    </source>
</evidence>
<evidence type="ECO:0000313" key="2">
    <source>
        <dbReference type="EMBL" id="MCX2745998.1"/>
    </source>
</evidence>
<gene>
    <name evidence="2" type="ORF">OO013_19105</name>
</gene>
<comment type="caution">
    <text evidence="2">The sequence shown here is derived from an EMBL/GenBank/DDBJ whole genome shotgun (WGS) entry which is preliminary data.</text>
</comment>
<accession>A0ABT3RWH3</accession>
<dbReference type="RefSeq" id="WP_175402716.1">
    <property type="nucleotide sequence ID" value="NZ_JAPFQN010000013.1"/>
</dbReference>
<feature type="signal peptide" evidence="1">
    <location>
        <begin position="1"/>
        <end position="27"/>
    </location>
</feature>
<protein>
    <submittedName>
        <fullName evidence="2">Uncharacterized protein</fullName>
    </submittedName>
</protein>
<proteinExistence type="predicted"/>
<feature type="chain" id="PRO_5046429184" evidence="1">
    <location>
        <begin position="28"/>
        <end position="46"/>
    </location>
</feature>
<organism evidence="2 3">
    <name type="scientific">Mangrovivirga halotolerans</name>
    <dbReference type="NCBI Taxonomy" id="2993936"/>
    <lineage>
        <taxon>Bacteria</taxon>
        <taxon>Pseudomonadati</taxon>
        <taxon>Bacteroidota</taxon>
        <taxon>Cytophagia</taxon>
        <taxon>Cytophagales</taxon>
        <taxon>Mangrovivirgaceae</taxon>
        <taxon>Mangrovivirga</taxon>
    </lineage>
</organism>